<sequence length="934" mass="107058">MPEPNGIEVSKPQNIFKREVKVNPRALFGTFAKAAVNGLFLQWDDLAENGAEVLDALGLQRTPGEIAGLLIVRSFLHAMKELLRSNANLLPQEIKVKDIRLKNLYNSITDSLENADLVLDRDFFERPENLSLISPTRVAFLNWLKAEKLIENEREAESISNRLPAYFVFALTEQWKKNREEYSVLLDEIDTPFDNAFKREREWLHYRSWLQKQIDEPVFWEAFSLREIYVSLRGFYEEEIEQEEKPSPRSQKSVQRVVVDLNDELESWLKDENKDDAIRLLTGGPGSGKSSFCKIFAARQAQKGRQVLFIPLHRFRLSKDLVEAIKEFIQHDGYLSENPVARDDHDLRLLIIFDGLDELSMQGKIAQDVAQQFIEEVRDQIRQFNYNQLRLQVVISGRNIAIQSNKNKFRDSRQIIDLLPYYVHEKEDYSDKNSFLEVDQRDLWWQQYGQAKGKSYSGLPSELSGNNLKEITAQPLLNYLVALSYEGGDIQFTKDTNLNLVYKDLLRKVYQRGYEQQGHRIIEGIEENNFVKILMEIAISCWHGDGRSTTVREIEAHCENSGLKNLLLRFQESFQEDSRASITRLLTAFYFRESGDLRESDKTFEFTHKSFGEYLTARRIVSRVQQIHGKLEASKDSFDDDYYDERQALTAWATLCGATAMDEYIYNFVVNEMRLCSIDEIRQWQKMLCSFIEYILVKGMPMEGLKVRPNFQEEMRQARNAEEALLAVLDACAIVTQEVSNIQWPSPESFGNWLSRIQGQSEGYDIAFVLDCLSFLNLNNCYLAHRYFGSAYLRGANFQESNLQGTYLSEAYLEEANLQGANLARADLVGAMLQGANLEGANLEGADLGEADLENVNLRGADLQGADLQFANLAGADLRDANLEGANLLETNFFAANLAGANLDGINLEEADFDEAFFGEEEEETILDRTPDET</sequence>
<evidence type="ECO:0000313" key="4">
    <source>
        <dbReference type="Proteomes" id="UP001328733"/>
    </source>
</evidence>
<accession>A0AAW9QYT5</accession>
<dbReference type="SUPFAM" id="SSF141571">
    <property type="entry name" value="Pentapeptide repeat-like"/>
    <property type="match status" value="1"/>
</dbReference>
<dbReference type="AlphaFoldDB" id="A0AAW9QYT5"/>
<dbReference type="Pfam" id="PF00805">
    <property type="entry name" value="Pentapeptide"/>
    <property type="match status" value="3"/>
</dbReference>
<keyword evidence="4" id="KW-1185">Reference proteome</keyword>
<keyword evidence="1" id="KW-0677">Repeat</keyword>
<dbReference type="Proteomes" id="UP001328733">
    <property type="component" value="Unassembled WGS sequence"/>
</dbReference>
<dbReference type="Gene3D" id="2.160.20.80">
    <property type="entry name" value="E3 ubiquitin-protein ligase SopA"/>
    <property type="match status" value="1"/>
</dbReference>
<organism evidence="3 4">
    <name type="scientific">Pannus brasiliensis CCIBt3594</name>
    <dbReference type="NCBI Taxonomy" id="1427578"/>
    <lineage>
        <taxon>Bacteria</taxon>
        <taxon>Bacillati</taxon>
        <taxon>Cyanobacteriota</taxon>
        <taxon>Cyanophyceae</taxon>
        <taxon>Oscillatoriophycideae</taxon>
        <taxon>Chroococcales</taxon>
        <taxon>Microcystaceae</taxon>
        <taxon>Pannus</taxon>
    </lineage>
</organism>
<dbReference type="RefSeq" id="WP_332867333.1">
    <property type="nucleotide sequence ID" value="NZ_JBAFSM010000063.1"/>
</dbReference>
<dbReference type="InterPro" id="IPR054568">
    <property type="entry name" value="NNH3"/>
</dbReference>
<dbReference type="InterPro" id="IPR001646">
    <property type="entry name" value="5peptide_repeat"/>
</dbReference>
<dbReference type="EMBL" id="JBAFSM010000063">
    <property type="protein sequence ID" value="MEG3439857.1"/>
    <property type="molecule type" value="Genomic_DNA"/>
</dbReference>
<dbReference type="PANTHER" id="PTHR47485">
    <property type="entry name" value="THYLAKOID LUMENAL 17.4 KDA PROTEIN, CHLOROPLASTIC"/>
    <property type="match status" value="1"/>
</dbReference>
<evidence type="ECO:0000259" key="2">
    <source>
        <dbReference type="Pfam" id="PF22735"/>
    </source>
</evidence>
<proteinExistence type="predicted"/>
<dbReference type="Pfam" id="PF22735">
    <property type="entry name" value="NNH3"/>
    <property type="match status" value="1"/>
</dbReference>
<reference evidence="3 4" key="1">
    <citation type="submission" date="2024-01" db="EMBL/GenBank/DDBJ databases">
        <title>Genomic insights into the taxonomy and metabolism of the cyanobacterium Pannus brasiliensis CCIBt3594.</title>
        <authorList>
            <person name="Machado M."/>
            <person name="Botero N.B."/>
            <person name="Andreote A.P.D."/>
            <person name="Feitosa A.M.T."/>
            <person name="Popin R."/>
            <person name="Sivonen K."/>
            <person name="Fiore M.F."/>
        </authorList>
    </citation>
    <scope>NUCLEOTIDE SEQUENCE [LARGE SCALE GENOMIC DNA]</scope>
    <source>
        <strain evidence="3 4">CCIBt3594</strain>
    </source>
</reference>
<evidence type="ECO:0000256" key="1">
    <source>
        <dbReference type="ARBA" id="ARBA00022737"/>
    </source>
</evidence>
<dbReference type="SUPFAM" id="SSF52540">
    <property type="entry name" value="P-loop containing nucleoside triphosphate hydrolases"/>
    <property type="match status" value="1"/>
</dbReference>
<dbReference type="PANTHER" id="PTHR47485:SF1">
    <property type="entry name" value="THYLAKOID LUMENAL 17.4 KDA PROTEIN, CHLOROPLASTIC"/>
    <property type="match status" value="1"/>
</dbReference>
<gene>
    <name evidence="3" type="ORF">V0288_22200</name>
</gene>
<dbReference type="InterPro" id="IPR027417">
    <property type="entry name" value="P-loop_NTPase"/>
</dbReference>
<name>A0AAW9QYT5_9CHRO</name>
<dbReference type="Gene3D" id="3.40.50.300">
    <property type="entry name" value="P-loop containing nucleotide triphosphate hydrolases"/>
    <property type="match status" value="1"/>
</dbReference>
<comment type="caution">
    <text evidence="3">The sequence shown here is derived from an EMBL/GenBank/DDBJ whole genome shotgun (WGS) entry which is preliminary data.</text>
</comment>
<protein>
    <submittedName>
        <fullName evidence="3">Pentapeptide repeat-containing protein</fullName>
    </submittedName>
</protein>
<feature type="domain" description="NACHT N-terminal Helical" evidence="2">
    <location>
        <begin position="20"/>
        <end position="225"/>
    </location>
</feature>
<evidence type="ECO:0000313" key="3">
    <source>
        <dbReference type="EMBL" id="MEG3439857.1"/>
    </source>
</evidence>